<dbReference type="KEGG" id="ocn:CUC15_09800"/>
<name>A0A345PGS3_9BACI</name>
<dbReference type="EMBL" id="CP024848">
    <property type="protein sequence ID" value="AXI09203.1"/>
    <property type="molecule type" value="Genomic_DNA"/>
</dbReference>
<reference evidence="2" key="1">
    <citation type="submission" date="2017-11" db="EMBL/GenBank/DDBJ databases">
        <authorList>
            <person name="Zhu W."/>
        </authorList>
    </citation>
    <scope>NUCLEOTIDE SEQUENCE [LARGE SCALE GENOMIC DNA]</scope>
    <source>
        <strain evidence="2">160</strain>
    </source>
</reference>
<dbReference type="OrthoDB" id="2361368at2"/>
<accession>A0A345PGS3</accession>
<evidence type="ECO:0008006" key="3">
    <source>
        <dbReference type="Google" id="ProtNLM"/>
    </source>
</evidence>
<evidence type="ECO:0000313" key="1">
    <source>
        <dbReference type="EMBL" id="AXI09203.1"/>
    </source>
</evidence>
<evidence type="ECO:0000313" key="2">
    <source>
        <dbReference type="Proteomes" id="UP000253908"/>
    </source>
</evidence>
<keyword evidence="2" id="KW-1185">Reference proteome</keyword>
<dbReference type="RefSeq" id="WP_114916496.1">
    <property type="nucleotide sequence ID" value="NZ_CP024848.1"/>
</dbReference>
<protein>
    <recommendedName>
        <fullName evidence="3">YneQ</fullName>
    </recommendedName>
</protein>
<gene>
    <name evidence="1" type="ORF">CUC15_09800</name>
</gene>
<dbReference type="Proteomes" id="UP000253908">
    <property type="component" value="Chromosome"/>
</dbReference>
<proteinExistence type="predicted"/>
<sequence>MAFGIKREELVTWKKNVENGNIDFLTHYWLDERFPDSTTVTKVGCNDLTKLISWGKKYGLQENWIDRKEQYPHFDLFGVQQEEVLRKEGKWDQLTRFNLTKDK</sequence>
<dbReference type="AlphaFoldDB" id="A0A345PGS3"/>
<organism evidence="1 2">
    <name type="scientific">Oceanobacillus zhaokaii</name>
    <dbReference type="NCBI Taxonomy" id="2052660"/>
    <lineage>
        <taxon>Bacteria</taxon>
        <taxon>Bacillati</taxon>
        <taxon>Bacillota</taxon>
        <taxon>Bacilli</taxon>
        <taxon>Bacillales</taxon>
        <taxon>Bacillaceae</taxon>
        <taxon>Oceanobacillus</taxon>
    </lineage>
</organism>